<dbReference type="PANTHER" id="PTHR45649">
    <property type="entry name" value="AMINO-ACID PERMEASE BAT1"/>
    <property type="match status" value="1"/>
</dbReference>
<feature type="transmembrane region" description="Helical" evidence="7">
    <location>
        <begin position="486"/>
        <end position="505"/>
    </location>
</feature>
<dbReference type="PANTHER" id="PTHR45649:SF4">
    <property type="entry name" value="TRANSPORTER, PUTATIVE (EUROFUNG)-RELATED"/>
    <property type="match status" value="1"/>
</dbReference>
<feature type="transmembrane region" description="Helical" evidence="7">
    <location>
        <begin position="316"/>
        <end position="344"/>
    </location>
</feature>
<dbReference type="RefSeq" id="XP_069233879.1">
    <property type="nucleotide sequence ID" value="XM_069369584.1"/>
</dbReference>
<evidence type="ECO:0000256" key="3">
    <source>
        <dbReference type="ARBA" id="ARBA00022692"/>
    </source>
</evidence>
<keyword evidence="9" id="KW-1185">Reference proteome</keyword>
<feature type="transmembrane region" description="Helical" evidence="7">
    <location>
        <begin position="162"/>
        <end position="184"/>
    </location>
</feature>
<evidence type="ECO:0000256" key="1">
    <source>
        <dbReference type="ARBA" id="ARBA00004141"/>
    </source>
</evidence>
<accession>A0AB34L0T1</accession>
<feature type="transmembrane region" description="Helical" evidence="7">
    <location>
        <begin position="418"/>
        <end position="435"/>
    </location>
</feature>
<keyword evidence="2" id="KW-0813">Transport</keyword>
<organism evidence="8 9">
    <name type="scientific">Cladosporium halotolerans</name>
    <dbReference type="NCBI Taxonomy" id="1052096"/>
    <lineage>
        <taxon>Eukaryota</taxon>
        <taxon>Fungi</taxon>
        <taxon>Dikarya</taxon>
        <taxon>Ascomycota</taxon>
        <taxon>Pezizomycotina</taxon>
        <taxon>Dothideomycetes</taxon>
        <taxon>Dothideomycetidae</taxon>
        <taxon>Cladosporiales</taxon>
        <taxon>Cladosporiaceae</taxon>
        <taxon>Cladosporium</taxon>
    </lineage>
</organism>
<feature type="transmembrane region" description="Helical" evidence="7">
    <location>
        <begin position="276"/>
        <end position="295"/>
    </location>
</feature>
<dbReference type="EMBL" id="JAAQHG020000002">
    <property type="protein sequence ID" value="KAL1590774.1"/>
    <property type="molecule type" value="Genomic_DNA"/>
</dbReference>
<keyword evidence="4 7" id="KW-1133">Transmembrane helix</keyword>
<dbReference type="AlphaFoldDB" id="A0AB34L0T1"/>
<evidence type="ECO:0000256" key="4">
    <source>
        <dbReference type="ARBA" id="ARBA00022989"/>
    </source>
</evidence>
<name>A0AB34L0T1_9PEZI</name>
<reference evidence="8 9" key="1">
    <citation type="journal article" date="2020" name="Microbiol. Resour. Announc.">
        <title>Draft Genome Sequence of a Cladosporium Species Isolated from the Mesophotic Ascidian Didemnum maculosum.</title>
        <authorList>
            <person name="Gioti A."/>
            <person name="Siaperas R."/>
            <person name="Nikolaivits E."/>
            <person name="Le Goff G."/>
            <person name="Ouazzani J."/>
            <person name="Kotoulas G."/>
            <person name="Topakas E."/>
        </authorList>
    </citation>
    <scope>NUCLEOTIDE SEQUENCE [LARGE SCALE GENOMIC DNA]</scope>
    <source>
        <strain evidence="8 9">TM138-S3</strain>
    </source>
</reference>
<feature type="transmembrane region" description="Helical" evidence="7">
    <location>
        <begin position="441"/>
        <end position="465"/>
    </location>
</feature>
<evidence type="ECO:0000256" key="7">
    <source>
        <dbReference type="SAM" id="Phobius"/>
    </source>
</evidence>
<evidence type="ECO:0000256" key="5">
    <source>
        <dbReference type="ARBA" id="ARBA00023136"/>
    </source>
</evidence>
<evidence type="ECO:0000313" key="9">
    <source>
        <dbReference type="Proteomes" id="UP000803884"/>
    </source>
</evidence>
<evidence type="ECO:0008006" key="10">
    <source>
        <dbReference type="Google" id="ProtNLM"/>
    </source>
</evidence>
<dbReference type="Proteomes" id="UP000803884">
    <property type="component" value="Unassembled WGS sequence"/>
</dbReference>
<evidence type="ECO:0000256" key="6">
    <source>
        <dbReference type="SAM" id="MobiDB-lite"/>
    </source>
</evidence>
<feature type="transmembrane region" description="Helical" evidence="7">
    <location>
        <begin position="115"/>
        <end position="134"/>
    </location>
</feature>
<evidence type="ECO:0000256" key="2">
    <source>
        <dbReference type="ARBA" id="ARBA00022448"/>
    </source>
</evidence>
<dbReference type="GeneID" id="96002422"/>
<proteinExistence type="predicted"/>
<dbReference type="Pfam" id="PF13520">
    <property type="entry name" value="AA_permease_2"/>
    <property type="match status" value="1"/>
</dbReference>
<dbReference type="Gene3D" id="1.20.1740.10">
    <property type="entry name" value="Amino acid/polyamine transporter I"/>
    <property type="match status" value="1"/>
</dbReference>
<dbReference type="GO" id="GO:0016020">
    <property type="term" value="C:membrane"/>
    <property type="evidence" value="ECO:0007669"/>
    <property type="project" value="UniProtKB-SubCell"/>
</dbReference>
<gene>
    <name evidence="8" type="ORF">WHR41_00978</name>
</gene>
<evidence type="ECO:0000313" key="8">
    <source>
        <dbReference type="EMBL" id="KAL1590774.1"/>
    </source>
</evidence>
<dbReference type="GO" id="GO:0022857">
    <property type="term" value="F:transmembrane transporter activity"/>
    <property type="evidence" value="ECO:0007669"/>
    <property type="project" value="InterPro"/>
</dbReference>
<comment type="caution">
    <text evidence="8">The sequence shown here is derived from an EMBL/GenBank/DDBJ whole genome shotgun (WGS) entry which is preliminary data.</text>
</comment>
<feature type="region of interest" description="Disordered" evidence="6">
    <location>
        <begin position="42"/>
        <end position="64"/>
    </location>
</feature>
<feature type="transmembrane region" description="Helical" evidence="7">
    <location>
        <begin position="204"/>
        <end position="225"/>
    </location>
</feature>
<feature type="transmembrane region" description="Helical" evidence="7">
    <location>
        <begin position="83"/>
        <end position="103"/>
    </location>
</feature>
<dbReference type="PIRSF" id="PIRSF006060">
    <property type="entry name" value="AA_transporter"/>
    <property type="match status" value="1"/>
</dbReference>
<sequence>MATSSSSQDAVSAAHQLDSGVELTARKSGQFGINEVIEQSSSASDSGDYTEHGADATNSTKADRYNMDRMGKQQVLTRHFRPMATFSFVAMATSVWEFGIFSINQGLIDGGRAGLFWSTIIHAVGFIPIVLSMAEMSSIAPTAGAQYHWVSEFAHPKWQKLLSFYTGWISTIAWQAGNAIGVFLTGTLIQTIILENNNDYAFPAWHGSLLVMSNIVFTVAANILFSRFIPRVQTAFFVLHILAFFAVLVPICVNAPKASAASVFTEFENTGGWSSMGLALLAGQLSAIYMMCGTDTSAHIAEEVRNASTTVPRSMIAIYFVNMAFTIVCWLVLCFAMPDVGLALEHISTYPFVHILEQSMSIKWVTVELVLIVVIVLFANVCYITAVSRDLFAFARDNGLPFSSWICKIHPKYQAPVNAIYVTALFSFLLSLIYIGSETAFYAITSLFTVALLQCYMFSIGSILWRRIRLPETIPDSAFGLGRWGIPINAFAFVWCLWSFFWSFWPQATPTPAEEFNWASVIFLGVIVVAAIYYYFQGHKTYHGPVVLVKRI</sequence>
<comment type="subcellular location">
    <subcellularLocation>
        <location evidence="1">Membrane</location>
        <topology evidence="1">Multi-pass membrane protein</topology>
    </subcellularLocation>
</comment>
<feature type="transmembrane region" description="Helical" evidence="7">
    <location>
        <begin position="364"/>
        <end position="386"/>
    </location>
</feature>
<feature type="transmembrane region" description="Helical" evidence="7">
    <location>
        <begin position="517"/>
        <end position="536"/>
    </location>
</feature>
<keyword evidence="3 7" id="KW-0812">Transmembrane</keyword>
<feature type="transmembrane region" description="Helical" evidence="7">
    <location>
        <begin position="237"/>
        <end position="256"/>
    </location>
</feature>
<keyword evidence="5 7" id="KW-0472">Membrane</keyword>
<protein>
    <recommendedName>
        <fullName evidence="10">Amino acid transporter</fullName>
    </recommendedName>
</protein>
<dbReference type="InterPro" id="IPR002293">
    <property type="entry name" value="AA/rel_permease1"/>
</dbReference>